<dbReference type="Pfam" id="PF13185">
    <property type="entry name" value="GAF_2"/>
    <property type="match status" value="1"/>
</dbReference>
<dbReference type="InterPro" id="IPR036388">
    <property type="entry name" value="WH-like_DNA-bd_sf"/>
</dbReference>
<dbReference type="Gene3D" id="1.10.10.10">
    <property type="entry name" value="Winged helix-like DNA-binding domain superfamily/Winged helix DNA-binding domain"/>
    <property type="match status" value="1"/>
</dbReference>
<evidence type="ECO:0000256" key="3">
    <source>
        <dbReference type="ARBA" id="ARBA00023015"/>
    </source>
</evidence>
<dbReference type="SUPFAM" id="SSF52172">
    <property type="entry name" value="CheY-like"/>
    <property type="match status" value="1"/>
</dbReference>
<dbReference type="InterPro" id="IPR003018">
    <property type="entry name" value="GAF"/>
</dbReference>
<organism evidence="6 7">
    <name type="scientific">Jatrophihabitans lederbergiae</name>
    <dbReference type="NCBI Taxonomy" id="3075547"/>
    <lineage>
        <taxon>Bacteria</taxon>
        <taxon>Bacillati</taxon>
        <taxon>Actinomycetota</taxon>
        <taxon>Actinomycetes</taxon>
        <taxon>Jatrophihabitantales</taxon>
        <taxon>Jatrophihabitantaceae</taxon>
        <taxon>Jatrophihabitans</taxon>
    </lineage>
</organism>
<dbReference type="InterPro" id="IPR012074">
    <property type="entry name" value="GAF_ANTAR"/>
</dbReference>
<comment type="caution">
    <text evidence="6">The sequence shown here is derived from an EMBL/GenBank/DDBJ whole genome shotgun (WGS) entry which is preliminary data.</text>
</comment>
<dbReference type="PIRSF" id="PIRSF036625">
    <property type="entry name" value="GAF_ANTAR"/>
    <property type="match status" value="1"/>
</dbReference>
<keyword evidence="2" id="KW-0418">Kinase</keyword>
<reference evidence="7" key="1">
    <citation type="submission" date="2023-07" db="EMBL/GenBank/DDBJ databases">
        <title>30 novel species of actinomycetes from the DSMZ collection.</title>
        <authorList>
            <person name="Nouioui I."/>
        </authorList>
    </citation>
    <scope>NUCLEOTIDE SEQUENCE [LARGE SCALE GENOMIC DNA]</scope>
    <source>
        <strain evidence="7">DSM 44399</strain>
    </source>
</reference>
<dbReference type="InterPro" id="IPR005561">
    <property type="entry name" value="ANTAR"/>
</dbReference>
<keyword evidence="7" id="KW-1185">Reference proteome</keyword>
<evidence type="ECO:0000256" key="1">
    <source>
        <dbReference type="ARBA" id="ARBA00022679"/>
    </source>
</evidence>
<gene>
    <name evidence="6" type="ORF">RM423_08720</name>
</gene>
<proteinExistence type="predicted"/>
<dbReference type="Proteomes" id="UP001183176">
    <property type="component" value="Unassembled WGS sequence"/>
</dbReference>
<dbReference type="SMART" id="SM01012">
    <property type="entry name" value="ANTAR"/>
    <property type="match status" value="1"/>
</dbReference>
<feature type="domain" description="ANTAR" evidence="5">
    <location>
        <begin position="210"/>
        <end position="271"/>
    </location>
</feature>
<dbReference type="SUPFAM" id="SSF55781">
    <property type="entry name" value="GAF domain-like"/>
    <property type="match status" value="1"/>
</dbReference>
<sequence>MGSGSWVLRGLPLLAELRSLAMLNDKLPNDLLSTFGASGGGATGEVPPATERLSDFATLARGLAKLPTLADTLQAVVDYAAANIEGAEHAAITVKRGKQGYQTIAATGQLPLLVDSIQYETHEGPCLQAIDDHHVFRSDDLATDARWPNFGGRAAETTKVTSMMSHRLYIEDEDTIGALNLYSREPAAFASLPLTALDELATHCAIALARAAEHDQNENLRLALDTNRDIGVAMGIIMALHKITKEQAFDALRVASQHTHRKLAVIARDVAETGELPFVR</sequence>
<keyword evidence="4" id="KW-0804">Transcription</keyword>
<evidence type="ECO:0000256" key="2">
    <source>
        <dbReference type="ARBA" id="ARBA00022777"/>
    </source>
</evidence>
<name>A0ABU2J911_9ACTN</name>
<dbReference type="InterPro" id="IPR011006">
    <property type="entry name" value="CheY-like_superfamily"/>
</dbReference>
<dbReference type="PROSITE" id="PS50921">
    <property type="entry name" value="ANTAR"/>
    <property type="match status" value="1"/>
</dbReference>
<evidence type="ECO:0000313" key="7">
    <source>
        <dbReference type="Proteomes" id="UP001183176"/>
    </source>
</evidence>
<evidence type="ECO:0000256" key="4">
    <source>
        <dbReference type="ARBA" id="ARBA00023163"/>
    </source>
</evidence>
<accession>A0ABU2J911</accession>
<keyword evidence="3" id="KW-0805">Transcription regulation</keyword>
<dbReference type="Gene3D" id="3.30.450.40">
    <property type="match status" value="1"/>
</dbReference>
<dbReference type="EMBL" id="JAVREH010000008">
    <property type="protein sequence ID" value="MDT0261475.1"/>
    <property type="molecule type" value="Genomic_DNA"/>
</dbReference>
<dbReference type="InterPro" id="IPR029016">
    <property type="entry name" value="GAF-like_dom_sf"/>
</dbReference>
<evidence type="ECO:0000313" key="6">
    <source>
        <dbReference type="EMBL" id="MDT0261475.1"/>
    </source>
</evidence>
<evidence type="ECO:0000259" key="5">
    <source>
        <dbReference type="PROSITE" id="PS50921"/>
    </source>
</evidence>
<dbReference type="Pfam" id="PF03861">
    <property type="entry name" value="ANTAR"/>
    <property type="match status" value="1"/>
</dbReference>
<protein>
    <submittedName>
        <fullName evidence="6">GAF and ANTAR domain-containing protein</fullName>
    </submittedName>
</protein>
<keyword evidence="1" id="KW-0808">Transferase</keyword>
<dbReference type="RefSeq" id="WP_311422631.1">
    <property type="nucleotide sequence ID" value="NZ_JAVREH010000008.1"/>
</dbReference>